<dbReference type="RefSeq" id="WP_176618849.1">
    <property type="nucleotide sequence ID" value="NZ_WYET01000001.1"/>
</dbReference>
<protein>
    <recommendedName>
        <fullName evidence="5">Fibronectin type-III domain-containing protein</fullName>
    </recommendedName>
</protein>
<evidence type="ECO:0000256" key="1">
    <source>
        <dbReference type="SAM" id="MobiDB-lite"/>
    </source>
</evidence>
<accession>A0A850NA19</accession>
<proteinExistence type="predicted"/>
<organism evidence="3 4">
    <name type="scientific">Flagellimonas chongwuensis</name>
    <dbReference type="NCBI Taxonomy" id="2697365"/>
    <lineage>
        <taxon>Bacteria</taxon>
        <taxon>Pseudomonadati</taxon>
        <taxon>Bacteroidota</taxon>
        <taxon>Flavobacteriia</taxon>
        <taxon>Flavobacteriales</taxon>
        <taxon>Flavobacteriaceae</taxon>
        <taxon>Flagellimonas</taxon>
    </lineage>
</organism>
<evidence type="ECO:0000313" key="3">
    <source>
        <dbReference type="EMBL" id="NVN16789.1"/>
    </source>
</evidence>
<dbReference type="AlphaFoldDB" id="A0A850NA19"/>
<dbReference type="Proteomes" id="UP000558089">
    <property type="component" value="Unassembled WGS sequence"/>
</dbReference>
<evidence type="ECO:0000313" key="4">
    <source>
        <dbReference type="Proteomes" id="UP000558089"/>
    </source>
</evidence>
<dbReference type="EMBL" id="WYET01000001">
    <property type="protein sequence ID" value="NVN16789.1"/>
    <property type="molecule type" value="Genomic_DNA"/>
</dbReference>
<dbReference type="InterPro" id="IPR015915">
    <property type="entry name" value="Kelch-typ_b-propeller"/>
</dbReference>
<dbReference type="InterPro" id="IPR013783">
    <property type="entry name" value="Ig-like_fold"/>
</dbReference>
<feature type="signal peptide" evidence="2">
    <location>
        <begin position="1"/>
        <end position="21"/>
    </location>
</feature>
<dbReference type="PROSITE" id="PS51257">
    <property type="entry name" value="PROKAR_LIPOPROTEIN"/>
    <property type="match status" value="1"/>
</dbReference>
<comment type="caution">
    <text evidence="3">The sequence shown here is derived from an EMBL/GenBank/DDBJ whole genome shotgun (WGS) entry which is preliminary data.</text>
</comment>
<gene>
    <name evidence="3" type="ORF">GUA46_00430</name>
</gene>
<dbReference type="SUPFAM" id="SSF117281">
    <property type="entry name" value="Kelch motif"/>
    <property type="match status" value="1"/>
</dbReference>
<evidence type="ECO:0008006" key="5">
    <source>
        <dbReference type="Google" id="ProtNLM"/>
    </source>
</evidence>
<evidence type="ECO:0000256" key="2">
    <source>
        <dbReference type="SAM" id="SignalP"/>
    </source>
</evidence>
<keyword evidence="4" id="KW-1185">Reference proteome</keyword>
<feature type="chain" id="PRO_5032471463" description="Fibronectin type-III domain-containing protein" evidence="2">
    <location>
        <begin position="22"/>
        <end position="450"/>
    </location>
</feature>
<name>A0A850NA19_9FLAO</name>
<sequence>MKLTKLFLTLLSICFTFLLLSCSNDDNGSEIEDEIEDVDDVGDDDDGNDDDGEEITVGTLVTLSPSNNEKPVSKTPTIAWQEYDGEQTATYSVFLGTSEDGLTEFASGLDMPTFDIEETDTLELNTDYYWQVIAIEDGTTLAESEIQVFTTEAIFATLITEDAAYGSRKGAAVEVFNEKIWLIGGRDETDTPLPDIWSSVDGENWTFEGNLSFGAIYGHELIAFNGKLWIYGGIYEGIVSNKIFSSEDGITWVEETETTPFTQYQSSRFTALGDQIFRIAGYRGDVEELSPERNVYSSTDGLNWVLETENHGFESKYGFQIESLNDILYCFEPNPDSDIESISTRTSTDGANWSAPVVSGIRERGINSVRTVVLDNAIILMTTPVDGPNSYSTFYISPNGEDWELATTIDSFPIRAIFFTLVNLNGDLFAIGGTQRSNFSSTDNSVWKLN</sequence>
<keyword evidence="2" id="KW-0732">Signal</keyword>
<dbReference type="Gene3D" id="2.60.40.10">
    <property type="entry name" value="Immunoglobulins"/>
    <property type="match status" value="1"/>
</dbReference>
<reference evidence="3 4" key="1">
    <citation type="submission" date="2020-01" db="EMBL/GenBank/DDBJ databases">
        <title>Draft Genome Analysis of Muricauda sp. HICW Isolated from coastal seawater of PR China.</title>
        <authorList>
            <person name="Chen M.-X."/>
        </authorList>
    </citation>
    <scope>NUCLEOTIDE SEQUENCE [LARGE SCALE GENOMIC DNA]</scope>
    <source>
        <strain evidence="3 4">HICW</strain>
    </source>
</reference>
<feature type="region of interest" description="Disordered" evidence="1">
    <location>
        <begin position="28"/>
        <end position="52"/>
    </location>
</feature>
<dbReference type="Gene3D" id="2.120.10.80">
    <property type="entry name" value="Kelch-type beta propeller"/>
    <property type="match status" value="1"/>
</dbReference>